<dbReference type="PANTHER" id="PTHR47150">
    <property type="entry name" value="OS12G0169200 PROTEIN"/>
    <property type="match status" value="1"/>
</dbReference>
<dbReference type="Proteomes" id="UP000054564">
    <property type="component" value="Unassembled WGS sequence"/>
</dbReference>
<dbReference type="PANTHER" id="PTHR47150:SF5">
    <property type="entry name" value="OS07G0546750 PROTEIN"/>
    <property type="match status" value="1"/>
</dbReference>
<dbReference type="AlphaFoldDB" id="A0A0L0UN02"/>
<feature type="non-terminal residue" evidence="1">
    <location>
        <position position="150"/>
    </location>
</feature>
<accession>A0A0L0UN02</accession>
<reference evidence="2" key="1">
    <citation type="submission" date="2014-03" db="EMBL/GenBank/DDBJ databases">
        <title>The Genome Sequence of Puccinia striiformis f. sp. tritici PST-78.</title>
        <authorList>
            <consortium name="The Broad Institute Genome Sequencing Platform"/>
            <person name="Cuomo C."/>
            <person name="Hulbert S."/>
            <person name="Chen X."/>
            <person name="Walker B."/>
            <person name="Young S.K."/>
            <person name="Zeng Q."/>
            <person name="Gargeya S."/>
            <person name="Fitzgerald M."/>
            <person name="Haas B."/>
            <person name="Abouelleil A."/>
            <person name="Alvarado L."/>
            <person name="Arachchi H.M."/>
            <person name="Berlin A.M."/>
            <person name="Chapman S.B."/>
            <person name="Goldberg J."/>
            <person name="Griggs A."/>
            <person name="Gujja S."/>
            <person name="Hansen M."/>
            <person name="Howarth C."/>
            <person name="Imamovic A."/>
            <person name="Larimer J."/>
            <person name="McCowan C."/>
            <person name="Montmayeur A."/>
            <person name="Murphy C."/>
            <person name="Neiman D."/>
            <person name="Pearson M."/>
            <person name="Priest M."/>
            <person name="Roberts A."/>
            <person name="Saif S."/>
            <person name="Shea T."/>
            <person name="Sisk P."/>
            <person name="Sykes S."/>
            <person name="Wortman J."/>
            <person name="Nusbaum C."/>
            <person name="Birren B."/>
        </authorList>
    </citation>
    <scope>NUCLEOTIDE SEQUENCE [LARGE SCALE GENOMIC DNA]</scope>
    <source>
        <strain evidence="2">race PST-78</strain>
    </source>
</reference>
<protein>
    <submittedName>
        <fullName evidence="1">Uncharacterized protein</fullName>
    </submittedName>
</protein>
<dbReference type="OrthoDB" id="2287304at2759"/>
<organism evidence="1 2">
    <name type="scientific">Puccinia striiformis f. sp. tritici PST-78</name>
    <dbReference type="NCBI Taxonomy" id="1165861"/>
    <lineage>
        <taxon>Eukaryota</taxon>
        <taxon>Fungi</taxon>
        <taxon>Dikarya</taxon>
        <taxon>Basidiomycota</taxon>
        <taxon>Pucciniomycotina</taxon>
        <taxon>Pucciniomycetes</taxon>
        <taxon>Pucciniales</taxon>
        <taxon>Pucciniaceae</taxon>
        <taxon>Puccinia</taxon>
    </lineage>
</organism>
<name>A0A0L0UN02_9BASI</name>
<proteinExistence type="predicted"/>
<comment type="caution">
    <text evidence="1">The sequence shown here is derived from an EMBL/GenBank/DDBJ whole genome shotgun (WGS) entry which is preliminary data.</text>
</comment>
<dbReference type="EMBL" id="AJIL01002292">
    <property type="protein sequence ID" value="KNE88350.1"/>
    <property type="molecule type" value="Genomic_DNA"/>
</dbReference>
<sequence length="150" mass="17051">MPRGARLSFPEGTRNFQENYLVAKSTTNIVLVNSDQFDSQSPSKMELPVLQAIITAQSAALATTCHVHTVLADTVNILIEDNENEEPPVHGGSRPGRHPNLERDFEDGYQRLYKDYLAPQPIYGDHLFRRRFCMHRDLFTKIVDDVTAHD</sequence>
<keyword evidence="2" id="KW-1185">Reference proteome</keyword>
<gene>
    <name evidence="1" type="ORF">PSTG_18250</name>
</gene>
<evidence type="ECO:0000313" key="1">
    <source>
        <dbReference type="EMBL" id="KNE88350.1"/>
    </source>
</evidence>
<evidence type="ECO:0000313" key="2">
    <source>
        <dbReference type="Proteomes" id="UP000054564"/>
    </source>
</evidence>